<dbReference type="RefSeq" id="WP_072245318.1">
    <property type="nucleotide sequence ID" value="NZ_FBYC01000004.1"/>
</dbReference>
<reference evidence="2 5" key="2">
    <citation type="submission" date="2016-01" db="EMBL/GenBank/DDBJ databases">
        <authorList>
            <person name="Varghese N."/>
        </authorList>
    </citation>
    <scope>NUCLEOTIDE SEQUENCE [LARGE SCALE GENOMIC DNA]</scope>
    <source>
        <strain evidence="2 5">HL-91</strain>
    </source>
</reference>
<dbReference type="AlphaFoldDB" id="A0A0P7YTG8"/>
<evidence type="ECO:0000313" key="2">
    <source>
        <dbReference type="EMBL" id="CUX80242.1"/>
    </source>
</evidence>
<comment type="caution">
    <text evidence="3">The sequence shown here is derived from an EMBL/GenBank/DDBJ whole genome shotgun (WGS) entry which is preliminary data.</text>
</comment>
<evidence type="ECO:0000313" key="5">
    <source>
        <dbReference type="Proteomes" id="UP000182045"/>
    </source>
</evidence>
<evidence type="ECO:0000313" key="3">
    <source>
        <dbReference type="EMBL" id="KPP92685.1"/>
    </source>
</evidence>
<proteinExistence type="predicted"/>
<dbReference type="STRING" id="1666912.Ga0058931_0949"/>
<evidence type="ECO:0000313" key="4">
    <source>
        <dbReference type="Proteomes" id="UP000050413"/>
    </source>
</evidence>
<keyword evidence="5" id="KW-1185">Reference proteome</keyword>
<dbReference type="EMBL" id="FBYC01000004">
    <property type="protein sequence ID" value="CUX80242.1"/>
    <property type="molecule type" value="Genomic_DNA"/>
</dbReference>
<dbReference type="Proteomes" id="UP000182045">
    <property type="component" value="Unassembled WGS sequence"/>
</dbReference>
<name>A0A0P7YTG8_9RHOB</name>
<feature type="compositionally biased region" description="Pro residues" evidence="1">
    <location>
        <begin position="628"/>
        <end position="656"/>
    </location>
</feature>
<feature type="region of interest" description="Disordered" evidence="1">
    <location>
        <begin position="121"/>
        <end position="145"/>
    </location>
</feature>
<dbReference type="Proteomes" id="UP000050413">
    <property type="component" value="Unassembled WGS sequence"/>
</dbReference>
<organism evidence="3 4">
    <name type="scientific">Roseibaca calidilacus</name>
    <dbReference type="NCBI Taxonomy" id="1666912"/>
    <lineage>
        <taxon>Bacteria</taxon>
        <taxon>Pseudomonadati</taxon>
        <taxon>Pseudomonadota</taxon>
        <taxon>Alphaproteobacteria</taxon>
        <taxon>Rhodobacterales</taxon>
        <taxon>Paracoccaceae</taxon>
        <taxon>Roseinatronobacter</taxon>
    </lineage>
</organism>
<evidence type="ECO:0000256" key="1">
    <source>
        <dbReference type="SAM" id="MobiDB-lite"/>
    </source>
</evidence>
<feature type="region of interest" description="Disordered" evidence="1">
    <location>
        <begin position="624"/>
        <end position="687"/>
    </location>
</feature>
<dbReference type="OrthoDB" id="7847197at2"/>
<dbReference type="EMBL" id="LJSG01000011">
    <property type="protein sequence ID" value="KPP92685.1"/>
    <property type="molecule type" value="Genomic_DNA"/>
</dbReference>
<reference evidence="3 4" key="1">
    <citation type="submission" date="2015-09" db="EMBL/GenBank/DDBJ databases">
        <title>Identification and resolution of microdiversity through metagenomic sequencing of parallel consortia.</title>
        <authorList>
            <person name="Nelson W.C."/>
            <person name="Romine M.F."/>
            <person name="Lindemann S.R."/>
        </authorList>
    </citation>
    <scope>NUCLEOTIDE SEQUENCE [LARGE SCALE GENOMIC DNA]</scope>
    <source>
        <strain evidence="3">HL-91</strain>
    </source>
</reference>
<protein>
    <submittedName>
        <fullName evidence="3">Uncharacterized protein</fullName>
    </submittedName>
</protein>
<sequence length="707" mass="75224">MRLLALLIGLFHGFITASMGLAQGADIALRAGEHADFTRLVMPLPEGMDWRFVETDRSIDIIFSDPSLAVDLTKTFDRIPRTRLRSVTQIAGGLRLQLACSCPARRVDGVPGQLVLDIQSPEPDATPEQTVRPQARPVADRTRNAPQSAGIALARRMKGEVDHATDTALVLHAQLMPGRSPLAGADEPEPPNENDANMMTAALGGMIAGAVASNLLTPEPEFRAAAPPDPVLVPEGTSRHILAQEDRRDAPEGAADQLCFSAASAQIADWSGLAPEGGPRTDWQTLYDPLDRLDEDAASALAIAFLQIGFGAEARSILSLLPAAPAADVLRQLTYVIDLDQPPAPDILVKYAECSDLDMLWAVLGDPAQSLTLPNAENRIVRATQALSAHLRHHLGNTIINTLLQHDAPDAAKLVQAVLDRSVHPASSGTRSQTLLTQPEALGALSGTDLMDLPDSDLLLILQNALDRGLTVTPELLALAVDRQFALRRSDLGRRFANVAARLLARAQQYDAAFRIANAPETDLAPENRAALLSDLFNTLAQTATDTEFVTTTFKQSPWATAGLSADVRGALRRRLDTLGFPEAAQQMLRSPQPDPAPTRAATAIEAAPARSTPMVLRGDRALSVATPQPPGPAGPVPQDPVPPAPMPVQVPPDTAPGPRAEPNATTTEDVPGTGLLSQGRQTLDRSAELRKRVQDLIGGTSTGAEQ</sequence>
<accession>A0A0P7YTG8</accession>
<gene>
    <name evidence="2" type="ORF">Ga0058931_0949</name>
    <name evidence="3" type="ORF">HLUCCA05_09835</name>
</gene>